<feature type="binding site" evidence="4">
    <location>
        <position position="89"/>
    </location>
    <ligand>
        <name>Zn(2+)</name>
        <dbReference type="ChEBI" id="CHEBI:29105"/>
    </ligand>
</feature>
<keyword evidence="6" id="KW-1185">Reference proteome</keyword>
<dbReference type="GO" id="GO:0016151">
    <property type="term" value="F:nickel cation binding"/>
    <property type="evidence" value="ECO:0007669"/>
    <property type="project" value="UniProtKB-UniRule"/>
</dbReference>
<feature type="binding site" evidence="4">
    <location>
        <position position="92"/>
    </location>
    <ligand>
        <name>Zn(2+)</name>
        <dbReference type="ChEBI" id="CHEBI:29105"/>
    </ligand>
</feature>
<evidence type="ECO:0000256" key="1">
    <source>
        <dbReference type="ARBA" id="ARBA00022596"/>
    </source>
</evidence>
<dbReference type="GO" id="GO:0016530">
    <property type="term" value="F:metallochaperone activity"/>
    <property type="evidence" value="ECO:0007669"/>
    <property type="project" value="UniProtKB-ARBA"/>
</dbReference>
<dbReference type="Proteomes" id="UP000548867">
    <property type="component" value="Unassembled WGS sequence"/>
</dbReference>
<evidence type="ECO:0000256" key="3">
    <source>
        <dbReference type="ARBA" id="ARBA00022833"/>
    </source>
</evidence>
<accession>A0A7W6CN88</accession>
<dbReference type="FunFam" id="3.30.2320.80:FF:000001">
    <property type="entry name" value="Hydrogenase maturation factor HypA"/>
    <property type="match status" value="1"/>
</dbReference>
<organism evidence="5 6">
    <name type="scientific">Novosphingobium sediminicola</name>
    <dbReference type="NCBI Taxonomy" id="563162"/>
    <lineage>
        <taxon>Bacteria</taxon>
        <taxon>Pseudomonadati</taxon>
        <taxon>Pseudomonadota</taxon>
        <taxon>Alphaproteobacteria</taxon>
        <taxon>Sphingomonadales</taxon>
        <taxon>Sphingomonadaceae</taxon>
        <taxon>Novosphingobium</taxon>
    </lineage>
</organism>
<evidence type="ECO:0000256" key="4">
    <source>
        <dbReference type="HAMAP-Rule" id="MF_00213"/>
    </source>
</evidence>
<feature type="binding site" evidence="4">
    <location>
        <position position="73"/>
    </location>
    <ligand>
        <name>Zn(2+)</name>
        <dbReference type="ChEBI" id="CHEBI:29105"/>
    </ligand>
</feature>
<feature type="binding site" evidence="4">
    <location>
        <position position="2"/>
    </location>
    <ligand>
        <name>Ni(2+)</name>
        <dbReference type="ChEBI" id="CHEBI:49786"/>
    </ligand>
</feature>
<dbReference type="Pfam" id="PF01155">
    <property type="entry name" value="HypA"/>
    <property type="match status" value="1"/>
</dbReference>
<reference evidence="5 6" key="1">
    <citation type="submission" date="2020-08" db="EMBL/GenBank/DDBJ databases">
        <title>Genomic Encyclopedia of Type Strains, Phase IV (KMG-IV): sequencing the most valuable type-strain genomes for metagenomic binning, comparative biology and taxonomic classification.</title>
        <authorList>
            <person name="Goeker M."/>
        </authorList>
    </citation>
    <scope>NUCLEOTIDE SEQUENCE [LARGE SCALE GENOMIC DNA]</scope>
    <source>
        <strain evidence="5 6">DSM 27057</strain>
    </source>
</reference>
<proteinExistence type="inferred from homology"/>
<gene>
    <name evidence="4" type="primary">hypA</name>
    <name evidence="5" type="ORF">GGR38_001531</name>
</gene>
<comment type="function">
    <text evidence="4">Involved in the maturation of [NiFe] hydrogenases. Required for nickel insertion into the metal center of the hydrogenase.</text>
</comment>
<comment type="similarity">
    <text evidence="4">Belongs to the HypA/HybF family.</text>
</comment>
<evidence type="ECO:0000313" key="6">
    <source>
        <dbReference type="Proteomes" id="UP000548867"/>
    </source>
</evidence>
<evidence type="ECO:0000256" key="2">
    <source>
        <dbReference type="ARBA" id="ARBA00022723"/>
    </source>
</evidence>
<dbReference type="PANTHER" id="PTHR34535:SF3">
    <property type="entry name" value="HYDROGENASE MATURATION FACTOR HYPA"/>
    <property type="match status" value="1"/>
</dbReference>
<keyword evidence="1 4" id="KW-0533">Nickel</keyword>
<keyword evidence="2 4" id="KW-0479">Metal-binding</keyword>
<dbReference type="InterPro" id="IPR000688">
    <property type="entry name" value="HypA/HybF"/>
</dbReference>
<dbReference type="EMBL" id="JACIDX010000005">
    <property type="protein sequence ID" value="MBB3954592.1"/>
    <property type="molecule type" value="Genomic_DNA"/>
</dbReference>
<sequence length="113" mass="12291">MHEMAICESIRQILEEQARSAGFTRVERVKLAIGALSGVEPEALRFGFDVVMRGGVAEGARLEIEDVAARAWCMPCAANVAISARYDACPQCGSYQLQVTGGEDMTIRELEVL</sequence>
<keyword evidence="3 4" id="KW-0862">Zinc</keyword>
<feature type="binding site" evidence="4">
    <location>
        <position position="76"/>
    </location>
    <ligand>
        <name>Zn(2+)</name>
        <dbReference type="ChEBI" id="CHEBI:29105"/>
    </ligand>
</feature>
<dbReference type="AlphaFoldDB" id="A0A7W6CN88"/>
<evidence type="ECO:0000313" key="5">
    <source>
        <dbReference type="EMBL" id="MBB3954592.1"/>
    </source>
</evidence>
<protein>
    <recommendedName>
        <fullName evidence="4">Hydrogenase maturation factor HypA</fullName>
    </recommendedName>
</protein>
<dbReference type="GO" id="GO:0051604">
    <property type="term" value="P:protein maturation"/>
    <property type="evidence" value="ECO:0007669"/>
    <property type="project" value="InterPro"/>
</dbReference>
<dbReference type="NCBIfam" id="TIGR00100">
    <property type="entry name" value="hypA"/>
    <property type="match status" value="1"/>
</dbReference>
<dbReference type="HAMAP" id="MF_00213">
    <property type="entry name" value="HypA_HybF"/>
    <property type="match status" value="1"/>
</dbReference>
<dbReference type="GO" id="GO:0008270">
    <property type="term" value="F:zinc ion binding"/>
    <property type="evidence" value="ECO:0007669"/>
    <property type="project" value="UniProtKB-UniRule"/>
</dbReference>
<dbReference type="RefSeq" id="WP_168602676.1">
    <property type="nucleotide sequence ID" value="NZ_JACIDX010000005.1"/>
</dbReference>
<comment type="caution">
    <text evidence="5">The sequence shown here is derived from an EMBL/GenBank/DDBJ whole genome shotgun (WGS) entry which is preliminary data.</text>
</comment>
<name>A0A7W6CN88_9SPHN</name>
<dbReference type="PIRSF" id="PIRSF004761">
    <property type="entry name" value="Hydrgn_mat_HypA"/>
    <property type="match status" value="1"/>
</dbReference>
<dbReference type="Gene3D" id="3.30.2320.80">
    <property type="match status" value="1"/>
</dbReference>
<dbReference type="PANTHER" id="PTHR34535">
    <property type="entry name" value="HYDROGENASE MATURATION FACTOR HYPA"/>
    <property type="match status" value="1"/>
</dbReference>